<dbReference type="GO" id="GO:0006355">
    <property type="term" value="P:regulation of DNA-templated transcription"/>
    <property type="evidence" value="ECO:0007669"/>
    <property type="project" value="InterPro"/>
</dbReference>
<dbReference type="AlphaFoldDB" id="A0A382CJM2"/>
<sequence length="62" mass="6704">MANLTLAIDEDLLRRARVRAAEQGTSVNAVVRQLIEAYSSSDRAENARKRLVALSITSSASS</sequence>
<evidence type="ECO:0000259" key="1">
    <source>
        <dbReference type="Pfam" id="PF22513"/>
    </source>
</evidence>
<proteinExistence type="predicted"/>
<name>A0A382CJM2_9ZZZZ</name>
<dbReference type="SUPFAM" id="SSF47598">
    <property type="entry name" value="Ribbon-helix-helix"/>
    <property type="match status" value="1"/>
</dbReference>
<reference evidence="2" key="1">
    <citation type="submission" date="2018-05" db="EMBL/GenBank/DDBJ databases">
        <authorList>
            <person name="Lanie J.A."/>
            <person name="Ng W.-L."/>
            <person name="Kazmierczak K.M."/>
            <person name="Andrzejewski T.M."/>
            <person name="Davidsen T.M."/>
            <person name="Wayne K.J."/>
            <person name="Tettelin H."/>
            <person name="Glass J.I."/>
            <person name="Rusch D."/>
            <person name="Podicherti R."/>
            <person name="Tsui H.-C.T."/>
            <person name="Winkler M.E."/>
        </authorList>
    </citation>
    <scope>NUCLEOTIDE SEQUENCE</scope>
</reference>
<evidence type="ECO:0000313" key="2">
    <source>
        <dbReference type="EMBL" id="SVB26002.1"/>
    </source>
</evidence>
<dbReference type="Gene3D" id="1.10.1220.10">
    <property type="entry name" value="Met repressor-like"/>
    <property type="match status" value="1"/>
</dbReference>
<protein>
    <recommendedName>
        <fullName evidence="1">Antitoxin FitA-like ribbon-helix-helix domain-containing protein</fullName>
    </recommendedName>
</protein>
<dbReference type="InterPro" id="IPR010985">
    <property type="entry name" value="Ribbon_hlx_hlx"/>
</dbReference>
<dbReference type="InterPro" id="IPR013321">
    <property type="entry name" value="Arc_rbn_hlx_hlx"/>
</dbReference>
<feature type="domain" description="Antitoxin FitA-like ribbon-helix-helix" evidence="1">
    <location>
        <begin position="8"/>
        <end position="37"/>
    </location>
</feature>
<dbReference type="InterPro" id="IPR053853">
    <property type="entry name" value="FitA-like_RHH"/>
</dbReference>
<dbReference type="EMBL" id="UINC01034719">
    <property type="protein sequence ID" value="SVB26002.1"/>
    <property type="molecule type" value="Genomic_DNA"/>
</dbReference>
<dbReference type="Pfam" id="PF22513">
    <property type="entry name" value="FitA-like_RHH"/>
    <property type="match status" value="1"/>
</dbReference>
<accession>A0A382CJM2</accession>
<gene>
    <name evidence="2" type="ORF">METZ01_LOCUS178856</name>
</gene>
<organism evidence="2">
    <name type="scientific">marine metagenome</name>
    <dbReference type="NCBI Taxonomy" id="408172"/>
    <lineage>
        <taxon>unclassified sequences</taxon>
        <taxon>metagenomes</taxon>
        <taxon>ecological metagenomes</taxon>
    </lineage>
</organism>